<feature type="transmembrane region" description="Helical" evidence="7">
    <location>
        <begin position="218"/>
        <end position="242"/>
    </location>
</feature>
<dbReference type="PANTHER" id="PTHR43386:SF25">
    <property type="entry name" value="PEPTIDE ABC TRANSPORTER PERMEASE PROTEIN"/>
    <property type="match status" value="1"/>
</dbReference>
<evidence type="ECO:0000256" key="6">
    <source>
        <dbReference type="ARBA" id="ARBA00023136"/>
    </source>
</evidence>
<dbReference type="Gene3D" id="1.10.3720.10">
    <property type="entry name" value="MetI-like"/>
    <property type="match status" value="1"/>
</dbReference>
<comment type="subcellular location">
    <subcellularLocation>
        <location evidence="1 7">Cell membrane</location>
        <topology evidence="1 7">Multi-pass membrane protein</topology>
    </subcellularLocation>
</comment>
<reference evidence="10" key="1">
    <citation type="journal article" date="2019" name="Int. J. Syst. Evol. Microbiol.">
        <title>The Global Catalogue of Microorganisms (GCM) 10K type strain sequencing project: providing services to taxonomists for standard genome sequencing and annotation.</title>
        <authorList>
            <consortium name="The Broad Institute Genomics Platform"/>
            <consortium name="The Broad Institute Genome Sequencing Center for Infectious Disease"/>
            <person name="Wu L."/>
            <person name="Ma J."/>
        </authorList>
    </citation>
    <scope>NUCLEOTIDE SEQUENCE [LARGE SCALE GENOMIC DNA]</scope>
    <source>
        <strain evidence="10">CCUG 56698</strain>
    </source>
</reference>
<comment type="similarity">
    <text evidence="7">Belongs to the binding-protein-dependent transport system permease family.</text>
</comment>
<name>A0ABW2SP63_9ACTO</name>
<dbReference type="SUPFAM" id="SSF161098">
    <property type="entry name" value="MetI-like"/>
    <property type="match status" value="1"/>
</dbReference>
<accession>A0ABW2SP63</accession>
<feature type="transmembrane region" description="Helical" evidence="7">
    <location>
        <begin position="162"/>
        <end position="182"/>
    </location>
</feature>
<feature type="domain" description="ABC transmembrane type-1" evidence="8">
    <location>
        <begin position="100"/>
        <end position="289"/>
    </location>
</feature>
<evidence type="ECO:0000259" key="8">
    <source>
        <dbReference type="PROSITE" id="PS50928"/>
    </source>
</evidence>
<keyword evidence="3" id="KW-1003">Cell membrane</keyword>
<evidence type="ECO:0000313" key="9">
    <source>
        <dbReference type="EMBL" id="MFC7581675.1"/>
    </source>
</evidence>
<evidence type="ECO:0000256" key="3">
    <source>
        <dbReference type="ARBA" id="ARBA00022475"/>
    </source>
</evidence>
<keyword evidence="6 7" id="KW-0472">Membrane</keyword>
<feature type="transmembrane region" description="Helical" evidence="7">
    <location>
        <begin position="41"/>
        <end position="60"/>
    </location>
</feature>
<dbReference type="PANTHER" id="PTHR43386">
    <property type="entry name" value="OLIGOPEPTIDE TRANSPORT SYSTEM PERMEASE PROTEIN APPC"/>
    <property type="match status" value="1"/>
</dbReference>
<feature type="transmembrane region" description="Helical" evidence="7">
    <location>
        <begin position="103"/>
        <end position="124"/>
    </location>
</feature>
<proteinExistence type="inferred from homology"/>
<organism evidence="9 10">
    <name type="scientific">Schaalia naturae</name>
    <dbReference type="NCBI Taxonomy" id="635203"/>
    <lineage>
        <taxon>Bacteria</taxon>
        <taxon>Bacillati</taxon>
        <taxon>Actinomycetota</taxon>
        <taxon>Actinomycetes</taxon>
        <taxon>Actinomycetales</taxon>
        <taxon>Actinomycetaceae</taxon>
        <taxon>Schaalia</taxon>
    </lineage>
</organism>
<dbReference type="Proteomes" id="UP001596527">
    <property type="component" value="Unassembled WGS sequence"/>
</dbReference>
<keyword evidence="10" id="KW-1185">Reference proteome</keyword>
<comment type="caution">
    <text evidence="9">The sequence shown here is derived from an EMBL/GenBank/DDBJ whole genome shotgun (WGS) entry which is preliminary data.</text>
</comment>
<feature type="transmembrane region" description="Helical" evidence="7">
    <location>
        <begin position="262"/>
        <end position="285"/>
    </location>
</feature>
<evidence type="ECO:0000256" key="7">
    <source>
        <dbReference type="RuleBase" id="RU363032"/>
    </source>
</evidence>
<dbReference type="EMBL" id="JBHTEF010000001">
    <property type="protein sequence ID" value="MFC7581675.1"/>
    <property type="molecule type" value="Genomic_DNA"/>
</dbReference>
<feature type="transmembrane region" description="Helical" evidence="7">
    <location>
        <begin position="136"/>
        <end position="156"/>
    </location>
</feature>
<keyword evidence="4 7" id="KW-0812">Transmembrane</keyword>
<evidence type="ECO:0000256" key="5">
    <source>
        <dbReference type="ARBA" id="ARBA00022989"/>
    </source>
</evidence>
<evidence type="ECO:0000313" key="10">
    <source>
        <dbReference type="Proteomes" id="UP001596527"/>
    </source>
</evidence>
<dbReference type="RefSeq" id="WP_380975175.1">
    <property type="nucleotide sequence ID" value="NZ_JBHTEF010000001.1"/>
</dbReference>
<dbReference type="InterPro" id="IPR035906">
    <property type="entry name" value="MetI-like_sf"/>
</dbReference>
<dbReference type="Pfam" id="PF00528">
    <property type="entry name" value="BPD_transp_1"/>
    <property type="match status" value="1"/>
</dbReference>
<keyword evidence="2 7" id="KW-0813">Transport</keyword>
<evidence type="ECO:0000256" key="1">
    <source>
        <dbReference type="ARBA" id="ARBA00004651"/>
    </source>
</evidence>
<dbReference type="InterPro" id="IPR050366">
    <property type="entry name" value="BP-dependent_transpt_permease"/>
</dbReference>
<dbReference type="CDD" id="cd06261">
    <property type="entry name" value="TM_PBP2"/>
    <property type="match status" value="1"/>
</dbReference>
<evidence type="ECO:0000256" key="2">
    <source>
        <dbReference type="ARBA" id="ARBA00022448"/>
    </source>
</evidence>
<gene>
    <name evidence="9" type="ORF">ACFQWG_10765</name>
</gene>
<sequence>MSARVAPARAADRIRARARIPSPGSGAGTVLREVWRRPGGAYALIVLSLVAAAAALSLVWTPHDLLAADASARLQGPSALHPLGTDTIGRDTASWLLAGSRTAVVLVAGATGLAAVLGVGLSTVSALLPPRWAEPLVVVIDVLVAIPVLLIAMLLATPFGGSLALVVVAVGAGSGFSTARVLRPEILRVSRSDYILASRAAGTGAASRLFQHILPNTASVAVVQLTGAASVALLAEAGLTFLGYGAPPATPSWGRVLANAQSFIGVAPLSVVWPGLTITLTVLALTQLGDALREALDPVLRARRGLR</sequence>
<protein>
    <submittedName>
        <fullName evidence="9">ABC transporter permease</fullName>
    </submittedName>
</protein>
<keyword evidence="5 7" id="KW-1133">Transmembrane helix</keyword>
<dbReference type="InterPro" id="IPR000515">
    <property type="entry name" value="MetI-like"/>
</dbReference>
<dbReference type="PROSITE" id="PS50928">
    <property type="entry name" value="ABC_TM1"/>
    <property type="match status" value="1"/>
</dbReference>
<evidence type="ECO:0000256" key="4">
    <source>
        <dbReference type="ARBA" id="ARBA00022692"/>
    </source>
</evidence>